<dbReference type="PRINTS" id="PR01183">
    <property type="entry name" value="RIBORDTASEM1"/>
</dbReference>
<dbReference type="UniPathway" id="UPA00326"/>
<comment type="function">
    <text evidence="10">Provides the precursors necessary for DNA synthesis. Catalyzes the biosynthesis of deoxyribonucleotides from the corresponding ribonucleotides.</text>
</comment>
<dbReference type="InterPro" id="IPR013346">
    <property type="entry name" value="NrdE_NrdA_C"/>
</dbReference>
<keyword evidence="3" id="KW-0021">Allosteric enzyme</keyword>
<dbReference type="GO" id="GO:0004748">
    <property type="term" value="F:ribonucleoside-diphosphate reductase activity, thioredoxin disulfide as acceptor"/>
    <property type="evidence" value="ECO:0007669"/>
    <property type="project" value="UniProtKB-EC"/>
</dbReference>
<feature type="domain" description="ATP-cone" evidence="11">
    <location>
        <begin position="3"/>
        <end position="94"/>
    </location>
</feature>
<dbReference type="NCBIfam" id="TIGR02506">
    <property type="entry name" value="NrdE_NrdA"/>
    <property type="match status" value="1"/>
</dbReference>
<dbReference type="NCBIfam" id="NF005101">
    <property type="entry name" value="PRK06539.1"/>
    <property type="match status" value="1"/>
</dbReference>
<dbReference type="InterPro" id="IPR039718">
    <property type="entry name" value="Rrm1"/>
</dbReference>
<dbReference type="AlphaFoldDB" id="A0A1G2HYM8"/>
<protein>
    <recommendedName>
        <fullName evidence="2 10">Ribonucleoside-diphosphate reductase</fullName>
        <ecNumber evidence="2 10">1.17.4.1</ecNumber>
    </recommendedName>
</protein>
<evidence type="ECO:0000259" key="11">
    <source>
        <dbReference type="PROSITE" id="PS51161"/>
    </source>
</evidence>
<evidence type="ECO:0000256" key="4">
    <source>
        <dbReference type="ARBA" id="ARBA00022741"/>
    </source>
</evidence>
<dbReference type="Pfam" id="PF02867">
    <property type="entry name" value="Ribonuc_red_lgC"/>
    <property type="match status" value="1"/>
</dbReference>
<evidence type="ECO:0000313" key="13">
    <source>
        <dbReference type="Proteomes" id="UP000176421"/>
    </source>
</evidence>
<evidence type="ECO:0000256" key="1">
    <source>
        <dbReference type="ARBA" id="ARBA00010406"/>
    </source>
</evidence>
<evidence type="ECO:0000256" key="3">
    <source>
        <dbReference type="ARBA" id="ARBA00022533"/>
    </source>
</evidence>
<comment type="caution">
    <text evidence="12">The sequence shown here is derived from an EMBL/GenBank/DDBJ whole genome shotgun (WGS) entry which is preliminary data.</text>
</comment>
<comment type="catalytic activity">
    <reaction evidence="8 10">
        <text>a 2'-deoxyribonucleoside 5'-diphosphate + [thioredoxin]-disulfide + H2O = a ribonucleoside 5'-diphosphate + [thioredoxin]-dithiol</text>
        <dbReference type="Rhea" id="RHEA:23252"/>
        <dbReference type="Rhea" id="RHEA-COMP:10698"/>
        <dbReference type="Rhea" id="RHEA-COMP:10700"/>
        <dbReference type="ChEBI" id="CHEBI:15377"/>
        <dbReference type="ChEBI" id="CHEBI:29950"/>
        <dbReference type="ChEBI" id="CHEBI:50058"/>
        <dbReference type="ChEBI" id="CHEBI:57930"/>
        <dbReference type="ChEBI" id="CHEBI:73316"/>
        <dbReference type="EC" id="1.17.4.1"/>
    </reaction>
</comment>
<dbReference type="Pfam" id="PF00317">
    <property type="entry name" value="Ribonuc_red_lgN"/>
    <property type="match status" value="1"/>
</dbReference>
<dbReference type="PANTHER" id="PTHR11573">
    <property type="entry name" value="RIBONUCLEOSIDE-DIPHOSPHATE REDUCTASE LARGE CHAIN"/>
    <property type="match status" value="1"/>
</dbReference>
<dbReference type="PROSITE" id="PS00089">
    <property type="entry name" value="RIBORED_LARGE"/>
    <property type="match status" value="1"/>
</dbReference>
<dbReference type="SUPFAM" id="SSF51998">
    <property type="entry name" value="PFL-like glycyl radical enzymes"/>
    <property type="match status" value="1"/>
</dbReference>
<evidence type="ECO:0000256" key="8">
    <source>
        <dbReference type="ARBA" id="ARBA00047754"/>
    </source>
</evidence>
<dbReference type="Gene3D" id="3.20.70.20">
    <property type="match status" value="1"/>
</dbReference>
<dbReference type="GO" id="GO:0005971">
    <property type="term" value="C:ribonucleoside-diphosphate reductase complex"/>
    <property type="evidence" value="ECO:0007669"/>
    <property type="project" value="TreeGrafter"/>
</dbReference>
<sequence>MELTITKRDGSRELFNADKINRSIERACFGLIDPIEKVTQVATDTKVILYNGITTEELDQATINAAVQNIKDNPDYDRIATRLLLKTIYKNVLGDYDNDIERLKVLHKENFENYIKTNIKNGILDERMGKTFDLKKLSEVLDISKDELFIYAGLSSLLGRYSVKDKKQNPAETPQYFFMRVAMGMSYNEKNPTEQAIKFYEKMSRHEYIAGGSTNIHAGTPNPALSNCFLLEIHDDMSHIAKSVADVMMLSKASGGIGASITKLRASGSPLSSNNTTSSGPTPFAKIIDTAIRAIQRGGKKKGALCFYMENWHLDFPDFIDWRHNAGDDYLRMRTADTAAFLSDEFMKRVADKQDWYMFDPKETPELNELYGKEFSKKYQEYVQMAEEGKLRIFKKVPATEQYRSILVALQTTSHPWLVFKDSINLRALNNNTGTIHMSNLCTEICLPQDKNNIAVCNLISVNLASHINKKQMDWQKLEESSRLAVRQLDNLIDINVLPIPEAERSDKENRAIGLGVMGFSDTIEQLGIPYDSPHAYDFADKVFEFISYMAIDESANLAKEKGSYKNFQGSEWSKGKVPIDTLEKLENDRGIALDIDKKSKQNWLDWETLREKVKNGMRNATLMAVAPNANIGLVAGTTPGIDPRFAQVFSRNKISGKYLDINHNLVTELKNLNLWEKVREKIIELQGDISSIEEIPLHIREIYKTSFSVSPYAYVEIAARAQKWVDQALSRNMYLEDRDMDKTMDIYYTAWKKGLKSTYYLHMKPRHSAEQSTTNVNKSEKMGKTGFAAVFAAKSVIQESFIAEASQDFVSVETQEKIVESFVVQSPQENIEAIAKIEPEQINSIVEPVKSSQIFSHVQTQINLNSSIDSANNNSENLEKENIVKTEPIEMKKVEEIKPINPSINSEQVNSPVANIELIEMKKVEEIKRPMAHSENSEQAPNAIFADNSAQQEKLSEEQIGFRIKIVNGKVYKIHMPSDPAEDNLCDSCQ</sequence>
<dbReference type="EMBL" id="MHOS01000034">
    <property type="protein sequence ID" value="OGZ67593.1"/>
    <property type="molecule type" value="Genomic_DNA"/>
</dbReference>
<evidence type="ECO:0000313" key="12">
    <source>
        <dbReference type="EMBL" id="OGZ67593.1"/>
    </source>
</evidence>
<keyword evidence="7 10" id="KW-0215">Deoxyribonucleotide synthesis</keyword>
<dbReference type="EC" id="1.17.4.1" evidence="2 10"/>
<accession>A0A1G2HYM8</accession>
<reference evidence="12 13" key="1">
    <citation type="journal article" date="2016" name="Nat. Commun.">
        <title>Thousands of microbial genomes shed light on interconnected biogeochemical processes in an aquifer system.</title>
        <authorList>
            <person name="Anantharaman K."/>
            <person name="Brown C.T."/>
            <person name="Hug L.A."/>
            <person name="Sharon I."/>
            <person name="Castelle C.J."/>
            <person name="Probst A.J."/>
            <person name="Thomas B.C."/>
            <person name="Singh A."/>
            <person name="Wilkins M.J."/>
            <person name="Karaoz U."/>
            <person name="Brodie E.L."/>
            <person name="Williams K.H."/>
            <person name="Hubbard S.S."/>
            <person name="Banfield J.F."/>
        </authorList>
    </citation>
    <scope>NUCLEOTIDE SEQUENCE [LARGE SCALE GENOMIC DNA]</scope>
</reference>
<keyword evidence="6 10" id="KW-0560">Oxidoreductase</keyword>
<evidence type="ECO:0000256" key="10">
    <source>
        <dbReference type="RuleBase" id="RU003410"/>
    </source>
</evidence>
<evidence type="ECO:0000256" key="5">
    <source>
        <dbReference type="ARBA" id="ARBA00022840"/>
    </source>
</evidence>
<evidence type="ECO:0000256" key="9">
    <source>
        <dbReference type="PROSITE-ProRule" id="PRU00492"/>
    </source>
</evidence>
<dbReference type="InterPro" id="IPR005144">
    <property type="entry name" value="ATP-cone_dom"/>
</dbReference>
<dbReference type="SUPFAM" id="SSF48168">
    <property type="entry name" value="R1 subunit of ribonucleotide reductase, N-terminal domain"/>
    <property type="match status" value="1"/>
</dbReference>
<gene>
    <name evidence="12" type="ORF">A3D35_02385</name>
</gene>
<dbReference type="Pfam" id="PF03477">
    <property type="entry name" value="ATP-cone"/>
    <property type="match status" value="1"/>
</dbReference>
<dbReference type="Proteomes" id="UP000176421">
    <property type="component" value="Unassembled WGS sequence"/>
</dbReference>
<dbReference type="InterPro" id="IPR008926">
    <property type="entry name" value="RNR_R1-su_N"/>
</dbReference>
<evidence type="ECO:0000256" key="2">
    <source>
        <dbReference type="ARBA" id="ARBA00012274"/>
    </source>
</evidence>
<keyword evidence="4 9" id="KW-0547">Nucleotide-binding</keyword>
<organism evidence="12 13">
    <name type="scientific">Candidatus Staskawiczbacteria bacterium RIFCSPHIGHO2_02_FULL_34_9</name>
    <dbReference type="NCBI Taxonomy" id="1802206"/>
    <lineage>
        <taxon>Bacteria</taxon>
        <taxon>Candidatus Staskawicziibacteriota</taxon>
    </lineage>
</organism>
<name>A0A1G2HYM8_9BACT</name>
<dbReference type="STRING" id="1802206.A3D35_02385"/>
<dbReference type="GO" id="GO:0005524">
    <property type="term" value="F:ATP binding"/>
    <property type="evidence" value="ECO:0007669"/>
    <property type="project" value="UniProtKB-UniRule"/>
</dbReference>
<proteinExistence type="inferred from homology"/>
<dbReference type="InterPro" id="IPR013509">
    <property type="entry name" value="RNR_lsu_N"/>
</dbReference>
<evidence type="ECO:0000256" key="7">
    <source>
        <dbReference type="ARBA" id="ARBA00023116"/>
    </source>
</evidence>
<dbReference type="PANTHER" id="PTHR11573:SF6">
    <property type="entry name" value="RIBONUCLEOSIDE-DIPHOSPHATE REDUCTASE LARGE SUBUNIT"/>
    <property type="match status" value="1"/>
</dbReference>
<dbReference type="PROSITE" id="PS51161">
    <property type="entry name" value="ATP_CONE"/>
    <property type="match status" value="1"/>
</dbReference>
<evidence type="ECO:0000256" key="6">
    <source>
        <dbReference type="ARBA" id="ARBA00023002"/>
    </source>
</evidence>
<dbReference type="GO" id="GO:0009263">
    <property type="term" value="P:deoxyribonucleotide biosynthetic process"/>
    <property type="evidence" value="ECO:0007669"/>
    <property type="project" value="UniProtKB-KW"/>
</dbReference>
<dbReference type="InterPro" id="IPR000788">
    <property type="entry name" value="RNR_lg_C"/>
</dbReference>
<keyword evidence="5 9" id="KW-0067">ATP-binding</keyword>
<comment type="similarity">
    <text evidence="1 10">Belongs to the ribonucleoside diphosphate reductase large chain family.</text>
</comment>